<proteinExistence type="inferred from homology"/>
<keyword evidence="3" id="KW-1133">Transmembrane helix</keyword>
<feature type="transmembrane region" description="Helical" evidence="3">
    <location>
        <begin position="55"/>
        <end position="78"/>
    </location>
</feature>
<evidence type="ECO:0000313" key="4">
    <source>
        <dbReference type="EMBL" id="PSS38110.1"/>
    </source>
</evidence>
<dbReference type="AlphaFoldDB" id="A0A2R6S739"/>
<dbReference type="OrthoDB" id="6509908at2759"/>
<gene>
    <name evidence="4" type="ORF">PHLCEN_2v17</name>
</gene>
<organism evidence="4 5">
    <name type="scientific">Hermanssonia centrifuga</name>
    <dbReference type="NCBI Taxonomy" id="98765"/>
    <lineage>
        <taxon>Eukaryota</taxon>
        <taxon>Fungi</taxon>
        <taxon>Dikarya</taxon>
        <taxon>Basidiomycota</taxon>
        <taxon>Agaricomycotina</taxon>
        <taxon>Agaricomycetes</taxon>
        <taxon>Polyporales</taxon>
        <taxon>Meruliaceae</taxon>
        <taxon>Hermanssonia</taxon>
    </lineage>
</organism>
<feature type="transmembrane region" description="Helical" evidence="3">
    <location>
        <begin position="322"/>
        <end position="347"/>
    </location>
</feature>
<evidence type="ECO:0000256" key="2">
    <source>
        <dbReference type="ARBA" id="ARBA00006727"/>
    </source>
</evidence>
<comment type="caution">
    <text evidence="4">The sequence shown here is derived from an EMBL/GenBank/DDBJ whole genome shotgun (WGS) entry which is preliminary data.</text>
</comment>
<dbReference type="InterPro" id="IPR011701">
    <property type="entry name" value="MFS"/>
</dbReference>
<dbReference type="Pfam" id="PF07690">
    <property type="entry name" value="MFS_1"/>
    <property type="match status" value="1"/>
</dbReference>
<evidence type="ECO:0000313" key="5">
    <source>
        <dbReference type="Proteomes" id="UP000186601"/>
    </source>
</evidence>
<feature type="transmembrane region" description="Helical" evidence="3">
    <location>
        <begin position="258"/>
        <end position="277"/>
    </location>
</feature>
<evidence type="ECO:0000256" key="1">
    <source>
        <dbReference type="ARBA" id="ARBA00004141"/>
    </source>
</evidence>
<feature type="transmembrane region" description="Helical" evidence="3">
    <location>
        <begin position="184"/>
        <end position="204"/>
    </location>
</feature>
<comment type="subcellular location">
    <subcellularLocation>
        <location evidence="1">Membrane</location>
        <topology evidence="1">Multi-pass membrane protein</topology>
    </subcellularLocation>
</comment>
<comment type="similarity">
    <text evidence="2">Belongs to the major facilitator superfamily. Monocarboxylate porter (TC 2.A.1.13) family.</text>
</comment>
<keyword evidence="3" id="KW-0472">Membrane</keyword>
<dbReference type="SUPFAM" id="SSF103473">
    <property type="entry name" value="MFS general substrate transporter"/>
    <property type="match status" value="1"/>
</dbReference>
<feature type="transmembrane region" description="Helical" evidence="3">
    <location>
        <begin position="151"/>
        <end position="172"/>
    </location>
</feature>
<evidence type="ECO:0008006" key="6">
    <source>
        <dbReference type="Google" id="ProtNLM"/>
    </source>
</evidence>
<dbReference type="EMBL" id="MLYV02000002">
    <property type="protein sequence ID" value="PSS38110.1"/>
    <property type="molecule type" value="Genomic_DNA"/>
</dbReference>
<dbReference type="GO" id="GO:0016020">
    <property type="term" value="C:membrane"/>
    <property type="evidence" value="ECO:0007669"/>
    <property type="project" value="UniProtKB-SubCell"/>
</dbReference>
<dbReference type="PANTHER" id="PTHR11360:SF177">
    <property type="entry name" value="RIBOFLAVIN TRANSPORTER MCH5"/>
    <property type="match status" value="1"/>
</dbReference>
<dbReference type="GO" id="GO:0022857">
    <property type="term" value="F:transmembrane transporter activity"/>
    <property type="evidence" value="ECO:0007669"/>
    <property type="project" value="InterPro"/>
</dbReference>
<keyword evidence="5" id="KW-1185">Reference proteome</keyword>
<feature type="transmembrane region" description="Helical" evidence="3">
    <location>
        <begin position="216"/>
        <end position="237"/>
    </location>
</feature>
<dbReference type="Proteomes" id="UP000186601">
    <property type="component" value="Unassembled WGS sequence"/>
</dbReference>
<sequence>MLDTLDVEKGCRLSCISAPSKAESILTETVVDELHTEGIAKDVDQTDEAFPDGGWAAWLTVFGAFLALVCTFGQLNSFGTFQTWYSEHQLSHLPPSTISWIGSLQLWVFFFSGGFVGRIFDAYGPRIVMIPGTAILVCSIMITSVCREYYQYILGQGLLFGLGVGMLFYPSLSSISTHFKKYRATALGIALAGSGVGGVVYPIMLQRLFTQCGFGWGVRISGFISLVLCASASWMVTSRLAPRPSSDPWFPTKTFRDVNFMLLVFGSIFISLVLNAGGILGRVAPPYLSDVFGRFNLLVPCAFFAGLSILVFWIFTDTLLTIMLFAVTYGFFSGAFNALIVPCIAQISEIREIGARIAGGPAAGALLRLNHGSYVGMIALSGSTVVFGSLFMLWARLRIDRRILACV</sequence>
<feature type="transmembrane region" description="Helical" evidence="3">
    <location>
        <begin position="127"/>
        <end position="145"/>
    </location>
</feature>
<evidence type="ECO:0000256" key="3">
    <source>
        <dbReference type="SAM" id="Phobius"/>
    </source>
</evidence>
<dbReference type="InterPro" id="IPR036259">
    <property type="entry name" value="MFS_trans_sf"/>
</dbReference>
<keyword evidence="3" id="KW-0812">Transmembrane</keyword>
<dbReference type="InterPro" id="IPR050327">
    <property type="entry name" value="Proton-linked_MCT"/>
</dbReference>
<name>A0A2R6S739_9APHY</name>
<feature type="transmembrane region" description="Helical" evidence="3">
    <location>
        <begin position="297"/>
        <end position="315"/>
    </location>
</feature>
<protein>
    <recommendedName>
        <fullName evidence="6">MFS general substrate transporter</fullName>
    </recommendedName>
</protein>
<feature type="transmembrane region" description="Helical" evidence="3">
    <location>
        <begin position="98"/>
        <end position="120"/>
    </location>
</feature>
<dbReference type="STRING" id="98765.A0A2R6S739"/>
<dbReference type="PANTHER" id="PTHR11360">
    <property type="entry name" value="MONOCARBOXYLATE TRANSPORTER"/>
    <property type="match status" value="1"/>
</dbReference>
<feature type="transmembrane region" description="Helical" evidence="3">
    <location>
        <begin position="374"/>
        <end position="395"/>
    </location>
</feature>
<reference evidence="4 5" key="1">
    <citation type="submission" date="2018-02" db="EMBL/GenBank/DDBJ databases">
        <title>Genome sequence of the basidiomycete white-rot fungus Phlebia centrifuga.</title>
        <authorList>
            <person name="Granchi Z."/>
            <person name="Peng M."/>
            <person name="de Vries R.P."/>
            <person name="Hilden K."/>
            <person name="Makela M.R."/>
            <person name="Grigoriev I."/>
            <person name="Riley R."/>
        </authorList>
    </citation>
    <scope>NUCLEOTIDE SEQUENCE [LARGE SCALE GENOMIC DNA]</scope>
    <source>
        <strain evidence="4 5">FBCC195</strain>
    </source>
</reference>
<accession>A0A2R6S739</accession>
<dbReference type="Gene3D" id="1.20.1250.20">
    <property type="entry name" value="MFS general substrate transporter like domains"/>
    <property type="match status" value="1"/>
</dbReference>